<dbReference type="Proteomes" id="UP000037696">
    <property type="component" value="Unassembled WGS sequence"/>
</dbReference>
<keyword evidence="3" id="KW-1185">Reference proteome</keyword>
<feature type="transmembrane region" description="Helical" evidence="1">
    <location>
        <begin position="70"/>
        <end position="88"/>
    </location>
</feature>
<organism evidence="2 3">
    <name type="scientific">Penicillium nordicum</name>
    <dbReference type="NCBI Taxonomy" id="229535"/>
    <lineage>
        <taxon>Eukaryota</taxon>
        <taxon>Fungi</taxon>
        <taxon>Dikarya</taxon>
        <taxon>Ascomycota</taxon>
        <taxon>Pezizomycotina</taxon>
        <taxon>Eurotiomycetes</taxon>
        <taxon>Eurotiomycetidae</taxon>
        <taxon>Eurotiales</taxon>
        <taxon>Aspergillaceae</taxon>
        <taxon>Penicillium</taxon>
    </lineage>
</organism>
<keyword evidence="1" id="KW-0812">Transmembrane</keyword>
<name>A0A0M9WD71_9EURO</name>
<dbReference type="EMBL" id="LHQQ01000167">
    <property type="protein sequence ID" value="KOS40342.1"/>
    <property type="molecule type" value="Genomic_DNA"/>
</dbReference>
<dbReference type="AlphaFoldDB" id="A0A0M9WD71"/>
<evidence type="ECO:0000256" key="1">
    <source>
        <dbReference type="SAM" id="Phobius"/>
    </source>
</evidence>
<evidence type="ECO:0000313" key="2">
    <source>
        <dbReference type="EMBL" id="KOS40342.1"/>
    </source>
</evidence>
<protein>
    <submittedName>
        <fullName evidence="2">Uncharacterized protein</fullName>
    </submittedName>
</protein>
<reference evidence="2 3" key="1">
    <citation type="submission" date="2015-08" db="EMBL/GenBank/DDBJ databases">
        <title>Genome sequencing of Penicillium nordicum.</title>
        <authorList>
            <person name="Nguyen H.D."/>
            <person name="Seifert K.A."/>
        </authorList>
    </citation>
    <scope>NUCLEOTIDE SEQUENCE [LARGE SCALE GENOMIC DNA]</scope>
    <source>
        <strain evidence="2 3">DAOMC 185683</strain>
    </source>
</reference>
<sequence>MMLRQFCCIGGFELTGGHPSVSAFFVYFGKWRKAVFVEHINRFICDRPQINVLNVTCFISVDFVHLSKPVVPSLLLCYSLVILTYLLSGELLNDQVNWHF</sequence>
<evidence type="ECO:0000313" key="3">
    <source>
        <dbReference type="Proteomes" id="UP000037696"/>
    </source>
</evidence>
<keyword evidence="1" id="KW-1133">Transmembrane helix</keyword>
<comment type="caution">
    <text evidence="2">The sequence shown here is derived from an EMBL/GenBank/DDBJ whole genome shotgun (WGS) entry which is preliminary data.</text>
</comment>
<proteinExistence type="predicted"/>
<accession>A0A0M9WD71</accession>
<keyword evidence="1" id="KW-0472">Membrane</keyword>
<gene>
    <name evidence="2" type="ORF">ACN38_g8808</name>
</gene>